<gene>
    <name evidence="2" type="ORF">SAMN05216234_15710</name>
</gene>
<proteinExistence type="predicted"/>
<dbReference type="STRING" id="223786.SAMN05216234_15710"/>
<dbReference type="OrthoDB" id="9812206at2"/>
<name>A0A1I5U9Y5_9BACT</name>
<reference evidence="2 3" key="1">
    <citation type="submission" date="2016-10" db="EMBL/GenBank/DDBJ databases">
        <authorList>
            <person name="de Groot N.N."/>
        </authorList>
    </citation>
    <scope>NUCLEOTIDE SEQUENCE [LARGE SCALE GENOMIC DNA]</scope>
    <source>
        <strain evidence="2 3">EP1-55-1</strain>
    </source>
</reference>
<feature type="domain" description="ThiD2" evidence="1">
    <location>
        <begin position="12"/>
        <end position="129"/>
    </location>
</feature>
<evidence type="ECO:0000259" key="1">
    <source>
        <dbReference type="Pfam" id="PF17792"/>
    </source>
</evidence>
<evidence type="ECO:0000313" key="3">
    <source>
        <dbReference type="Proteomes" id="UP000199227"/>
    </source>
</evidence>
<evidence type="ECO:0000313" key="2">
    <source>
        <dbReference type="EMBL" id="SFP92094.1"/>
    </source>
</evidence>
<protein>
    <submittedName>
        <fullName evidence="2">Thiamine-phosphate pyrophosphorylase</fullName>
    </submittedName>
</protein>
<dbReference type="InterPro" id="IPR041397">
    <property type="entry name" value="ThiD2"/>
</dbReference>
<keyword evidence="3" id="KW-1185">Reference proteome</keyword>
<dbReference type="EMBL" id="FOXB01000057">
    <property type="protein sequence ID" value="SFP92094.1"/>
    <property type="molecule type" value="Genomic_DNA"/>
</dbReference>
<accession>A0A1I5U9Y5</accession>
<dbReference type="RefSeq" id="WP_092914114.1">
    <property type="nucleotide sequence ID" value="NZ_FOXB01000057.1"/>
</dbReference>
<dbReference type="AlphaFoldDB" id="A0A1I5U9Y5"/>
<organism evidence="2 3">
    <name type="scientific">Hydrogenimonas thermophila</name>
    <dbReference type="NCBI Taxonomy" id="223786"/>
    <lineage>
        <taxon>Bacteria</taxon>
        <taxon>Pseudomonadati</taxon>
        <taxon>Campylobacterota</taxon>
        <taxon>Epsilonproteobacteria</taxon>
        <taxon>Campylobacterales</taxon>
        <taxon>Hydrogenimonadaceae</taxon>
        <taxon>Hydrogenimonas</taxon>
    </lineage>
</organism>
<dbReference type="Pfam" id="PF17792">
    <property type="entry name" value="ThiD2"/>
    <property type="match status" value="1"/>
</dbReference>
<sequence length="134" mass="15778">MTSNNIQPKLFRLIDANLNRLKEGIRVIEDINRYLYDNKTISSKLKELRHLAKIDNYLEILPHRDIQNDVLKASVETEMIRENITSLLLANYKRAQEASRVLEEAFKLLDPAKSENFKTIRYELYALEQENLSK</sequence>
<dbReference type="Proteomes" id="UP000199227">
    <property type="component" value="Unassembled WGS sequence"/>
</dbReference>